<feature type="chain" id="PRO_5043922552" description="Fibronectin type-III domain-containing protein" evidence="1">
    <location>
        <begin position="22"/>
        <end position="313"/>
    </location>
</feature>
<proteinExistence type="predicted"/>
<dbReference type="CDD" id="cd00063">
    <property type="entry name" value="FN3"/>
    <property type="match status" value="1"/>
</dbReference>
<evidence type="ECO:0000256" key="1">
    <source>
        <dbReference type="SAM" id="SignalP"/>
    </source>
</evidence>
<gene>
    <name evidence="2" type="ORF">NQ315_001363</name>
</gene>
<organism evidence="2 3">
    <name type="scientific">Exocentrus adspersus</name>
    <dbReference type="NCBI Taxonomy" id="1586481"/>
    <lineage>
        <taxon>Eukaryota</taxon>
        <taxon>Metazoa</taxon>
        <taxon>Ecdysozoa</taxon>
        <taxon>Arthropoda</taxon>
        <taxon>Hexapoda</taxon>
        <taxon>Insecta</taxon>
        <taxon>Pterygota</taxon>
        <taxon>Neoptera</taxon>
        <taxon>Endopterygota</taxon>
        <taxon>Coleoptera</taxon>
        <taxon>Polyphaga</taxon>
        <taxon>Cucujiformia</taxon>
        <taxon>Chrysomeloidea</taxon>
        <taxon>Cerambycidae</taxon>
        <taxon>Lamiinae</taxon>
        <taxon>Acanthocinini</taxon>
        <taxon>Exocentrus</taxon>
    </lineage>
</organism>
<evidence type="ECO:0000313" key="3">
    <source>
        <dbReference type="Proteomes" id="UP001159042"/>
    </source>
</evidence>
<dbReference type="InterPro" id="IPR013783">
    <property type="entry name" value="Ig-like_fold"/>
</dbReference>
<dbReference type="AlphaFoldDB" id="A0AAV8WF38"/>
<evidence type="ECO:0008006" key="4">
    <source>
        <dbReference type="Google" id="ProtNLM"/>
    </source>
</evidence>
<keyword evidence="3" id="KW-1185">Reference proteome</keyword>
<name>A0AAV8WF38_9CUCU</name>
<evidence type="ECO:0000313" key="2">
    <source>
        <dbReference type="EMBL" id="KAJ8925178.1"/>
    </source>
</evidence>
<comment type="caution">
    <text evidence="2">The sequence shown here is derived from an EMBL/GenBank/DDBJ whole genome shotgun (WGS) entry which is preliminary data.</text>
</comment>
<dbReference type="Proteomes" id="UP001159042">
    <property type="component" value="Unassembled WGS sequence"/>
</dbReference>
<keyword evidence="1" id="KW-0732">Signal</keyword>
<protein>
    <recommendedName>
        <fullName evidence="4">Fibronectin type-III domain-containing protein</fullName>
    </recommendedName>
</protein>
<reference evidence="2 3" key="1">
    <citation type="journal article" date="2023" name="Insect Mol. Biol.">
        <title>Genome sequencing provides insights into the evolution of gene families encoding plant cell wall-degrading enzymes in longhorned beetles.</title>
        <authorList>
            <person name="Shin N.R."/>
            <person name="Okamura Y."/>
            <person name="Kirsch R."/>
            <person name="Pauchet Y."/>
        </authorList>
    </citation>
    <scope>NUCLEOTIDE SEQUENCE [LARGE SCALE GENOMIC DNA]</scope>
    <source>
        <strain evidence="2">EAD_L_NR</strain>
    </source>
</reference>
<dbReference type="SUPFAM" id="SSF49265">
    <property type="entry name" value="Fibronectin type III"/>
    <property type="match status" value="2"/>
</dbReference>
<feature type="signal peptide" evidence="1">
    <location>
        <begin position="1"/>
        <end position="21"/>
    </location>
</feature>
<dbReference type="Gene3D" id="2.60.40.10">
    <property type="entry name" value="Immunoglobulins"/>
    <property type="match status" value="2"/>
</dbReference>
<dbReference type="EMBL" id="JANEYG010000002">
    <property type="protein sequence ID" value="KAJ8925178.1"/>
    <property type="molecule type" value="Genomic_DNA"/>
</dbReference>
<sequence>MLRISLCFVVAFLAFLSPANGQDCIPMSVTNINLTFTGILTWSIREEETCPVTHFMVHMSEPNEEARFIMKSFTTRLNIDYLMSCEEWHLNIIPYSNETKGDDHLYITQIPVPMDADLSIRFINVTRPEEEGDLHLQWEMNSVVFGNCSLRYRVTVAGDDDDVIHDTYMHERQMNLHFLSPCVNYEFGVRVVNIAPPVMEGPLRAIEYEYPPAVQSPPNLLSANAGATSINLTYSLETFRSNQCPIRELQVKGGAYFNVTVPLHDSEEREPIEVQITNLLPNSMYLLRTSVQNSAGWSNPSVVAVQTLDLAPN</sequence>
<dbReference type="InterPro" id="IPR003961">
    <property type="entry name" value="FN3_dom"/>
</dbReference>
<dbReference type="InterPro" id="IPR036116">
    <property type="entry name" value="FN3_sf"/>
</dbReference>
<accession>A0AAV8WF38</accession>